<keyword evidence="1" id="KW-0472">Membrane</keyword>
<keyword evidence="1" id="KW-1133">Transmembrane helix</keyword>
<keyword evidence="1" id="KW-0812">Transmembrane</keyword>
<sequence length="151" mass="17363">MVGSWLHSTLSTTCTLHHTTLFMSSRHHTHKKAFRTLASHLPSLMSGFVSFCVFLFHSIAPAFRKEGNYRQDRFFRVSPGADCLVYYIDCAWDRRRSAHGGNVRRSIAVLICSPEEGAAWRPKREKTTDGLLGLRLLERLAQRTICQRQRE</sequence>
<reference evidence="2" key="2">
    <citation type="submission" date="2023-06" db="EMBL/GenBank/DDBJ databases">
        <authorList>
            <consortium name="Lawrence Berkeley National Laboratory"/>
            <person name="Haridas S."/>
            <person name="Hensen N."/>
            <person name="Bonometti L."/>
            <person name="Westerberg I."/>
            <person name="Brannstrom I.O."/>
            <person name="Guillou S."/>
            <person name="Cros-Aarteil S."/>
            <person name="Calhoun S."/>
            <person name="Kuo A."/>
            <person name="Mondo S."/>
            <person name="Pangilinan J."/>
            <person name="Riley R."/>
            <person name="Labutti K."/>
            <person name="Andreopoulos B."/>
            <person name="Lipzen A."/>
            <person name="Chen C."/>
            <person name="Yanf M."/>
            <person name="Daum C."/>
            <person name="Ng V."/>
            <person name="Clum A."/>
            <person name="Steindorff A."/>
            <person name="Ohm R."/>
            <person name="Martin F."/>
            <person name="Silar P."/>
            <person name="Natvig D."/>
            <person name="Lalanne C."/>
            <person name="Gautier V."/>
            <person name="Ament-Velasquez S.L."/>
            <person name="Kruys A."/>
            <person name="Hutchinson M.I."/>
            <person name="Powell A.J."/>
            <person name="Barry K."/>
            <person name="Miller A.N."/>
            <person name="Grigoriev I.V."/>
            <person name="Debuchy R."/>
            <person name="Gladieux P."/>
            <person name="Thoren M.H."/>
            <person name="Johannesson H."/>
        </authorList>
    </citation>
    <scope>NUCLEOTIDE SEQUENCE</scope>
    <source>
        <strain evidence="2">CBS 955.72</strain>
    </source>
</reference>
<evidence type="ECO:0000313" key="2">
    <source>
        <dbReference type="EMBL" id="KAK3349955.1"/>
    </source>
</evidence>
<gene>
    <name evidence="2" type="ORF">B0T25DRAFT_253367</name>
</gene>
<protein>
    <submittedName>
        <fullName evidence="2">Uncharacterized protein</fullName>
    </submittedName>
</protein>
<name>A0AAJ0HG39_9PEZI</name>
<accession>A0AAJ0HG39</accession>
<feature type="transmembrane region" description="Helical" evidence="1">
    <location>
        <begin position="44"/>
        <end position="63"/>
    </location>
</feature>
<evidence type="ECO:0000256" key="1">
    <source>
        <dbReference type="SAM" id="Phobius"/>
    </source>
</evidence>
<comment type="caution">
    <text evidence="2">The sequence shown here is derived from an EMBL/GenBank/DDBJ whole genome shotgun (WGS) entry which is preliminary data.</text>
</comment>
<proteinExistence type="predicted"/>
<dbReference type="AlphaFoldDB" id="A0AAJ0HG39"/>
<dbReference type="Proteomes" id="UP001275084">
    <property type="component" value="Unassembled WGS sequence"/>
</dbReference>
<evidence type="ECO:0000313" key="3">
    <source>
        <dbReference type="Proteomes" id="UP001275084"/>
    </source>
</evidence>
<keyword evidence="3" id="KW-1185">Reference proteome</keyword>
<dbReference type="EMBL" id="JAUIQD010000005">
    <property type="protein sequence ID" value="KAK3349955.1"/>
    <property type="molecule type" value="Genomic_DNA"/>
</dbReference>
<reference evidence="2" key="1">
    <citation type="journal article" date="2023" name="Mol. Phylogenet. Evol.">
        <title>Genome-scale phylogeny and comparative genomics of the fungal order Sordariales.</title>
        <authorList>
            <person name="Hensen N."/>
            <person name="Bonometti L."/>
            <person name="Westerberg I."/>
            <person name="Brannstrom I.O."/>
            <person name="Guillou S."/>
            <person name="Cros-Aarteil S."/>
            <person name="Calhoun S."/>
            <person name="Haridas S."/>
            <person name="Kuo A."/>
            <person name="Mondo S."/>
            <person name="Pangilinan J."/>
            <person name="Riley R."/>
            <person name="LaButti K."/>
            <person name="Andreopoulos B."/>
            <person name="Lipzen A."/>
            <person name="Chen C."/>
            <person name="Yan M."/>
            <person name="Daum C."/>
            <person name="Ng V."/>
            <person name="Clum A."/>
            <person name="Steindorff A."/>
            <person name="Ohm R.A."/>
            <person name="Martin F."/>
            <person name="Silar P."/>
            <person name="Natvig D.O."/>
            <person name="Lalanne C."/>
            <person name="Gautier V."/>
            <person name="Ament-Velasquez S.L."/>
            <person name="Kruys A."/>
            <person name="Hutchinson M.I."/>
            <person name="Powell A.J."/>
            <person name="Barry K."/>
            <person name="Miller A.N."/>
            <person name="Grigoriev I.V."/>
            <person name="Debuchy R."/>
            <person name="Gladieux P."/>
            <person name="Hiltunen Thoren M."/>
            <person name="Johannesson H."/>
        </authorList>
    </citation>
    <scope>NUCLEOTIDE SEQUENCE</scope>
    <source>
        <strain evidence="2">CBS 955.72</strain>
    </source>
</reference>
<organism evidence="2 3">
    <name type="scientific">Lasiosphaeria hispida</name>
    <dbReference type="NCBI Taxonomy" id="260671"/>
    <lineage>
        <taxon>Eukaryota</taxon>
        <taxon>Fungi</taxon>
        <taxon>Dikarya</taxon>
        <taxon>Ascomycota</taxon>
        <taxon>Pezizomycotina</taxon>
        <taxon>Sordariomycetes</taxon>
        <taxon>Sordariomycetidae</taxon>
        <taxon>Sordariales</taxon>
        <taxon>Lasiosphaeriaceae</taxon>
        <taxon>Lasiosphaeria</taxon>
    </lineage>
</organism>